<dbReference type="RefSeq" id="XP_014159990.1">
    <property type="nucleotide sequence ID" value="XM_014304515.1"/>
</dbReference>
<keyword evidence="4" id="KW-1185">Reference proteome</keyword>
<dbReference type="GO" id="GO:0008108">
    <property type="term" value="F:UDP-glucose:hexose-1-phosphate uridylyltransferase activity"/>
    <property type="evidence" value="ECO:0007669"/>
    <property type="project" value="InterPro"/>
</dbReference>
<dbReference type="PANTHER" id="PTHR39191:SF1">
    <property type="entry name" value="DUF4922 DOMAIN-CONTAINING PROTEIN"/>
    <property type="match status" value="1"/>
</dbReference>
<dbReference type="STRING" id="667725.A0A0L0GCZ0"/>
<dbReference type="eggNOG" id="ENOG502SPS9">
    <property type="taxonomic scope" value="Eukaryota"/>
</dbReference>
<dbReference type="PANTHER" id="PTHR39191">
    <property type="entry name" value="GALACTOSE-1-PHOSPHATE URIDYLYLTRANSFERASE"/>
    <property type="match status" value="1"/>
</dbReference>
<dbReference type="EMBL" id="KQ241668">
    <property type="protein sequence ID" value="KNC86088.1"/>
    <property type="molecule type" value="Genomic_DNA"/>
</dbReference>
<dbReference type="InterPro" id="IPR000766">
    <property type="entry name" value="GalP_uridyl_Trfase_II"/>
</dbReference>
<dbReference type="GO" id="GO:0005737">
    <property type="term" value="C:cytoplasm"/>
    <property type="evidence" value="ECO:0007669"/>
    <property type="project" value="InterPro"/>
</dbReference>
<dbReference type="AlphaFoldDB" id="A0A0L0GCZ0"/>
<gene>
    <name evidence="3" type="ORF">SARC_01747</name>
</gene>
<protein>
    <recommendedName>
        <fullName evidence="2">DUF4922 domain-containing protein</fullName>
    </recommendedName>
</protein>
<reference evidence="3 4" key="1">
    <citation type="submission" date="2011-02" db="EMBL/GenBank/DDBJ databases">
        <title>The Genome Sequence of Sphaeroforma arctica JP610.</title>
        <authorList>
            <consortium name="The Broad Institute Genome Sequencing Platform"/>
            <person name="Russ C."/>
            <person name="Cuomo C."/>
            <person name="Young S.K."/>
            <person name="Zeng Q."/>
            <person name="Gargeya S."/>
            <person name="Alvarado L."/>
            <person name="Berlin A."/>
            <person name="Chapman S.B."/>
            <person name="Chen Z."/>
            <person name="Freedman E."/>
            <person name="Gellesch M."/>
            <person name="Goldberg J."/>
            <person name="Griggs A."/>
            <person name="Gujja S."/>
            <person name="Heilman E."/>
            <person name="Heiman D."/>
            <person name="Howarth C."/>
            <person name="Mehta T."/>
            <person name="Neiman D."/>
            <person name="Pearson M."/>
            <person name="Roberts A."/>
            <person name="Saif S."/>
            <person name="Shea T."/>
            <person name="Shenoy N."/>
            <person name="Sisk P."/>
            <person name="Stolte C."/>
            <person name="Sykes S."/>
            <person name="White J."/>
            <person name="Yandava C."/>
            <person name="Burger G."/>
            <person name="Gray M.W."/>
            <person name="Holland P.W.H."/>
            <person name="King N."/>
            <person name="Lang F.B.F."/>
            <person name="Roger A.J."/>
            <person name="Ruiz-Trillo I."/>
            <person name="Haas B."/>
            <person name="Nusbaum C."/>
            <person name="Birren B."/>
        </authorList>
    </citation>
    <scope>NUCLEOTIDE SEQUENCE [LARGE SCALE GENOMIC DNA]</scope>
    <source>
        <strain evidence="3 4">JP610</strain>
    </source>
</reference>
<accession>A0A0L0GCZ0</accession>
<name>A0A0L0GCZ0_9EUKA</name>
<comment type="pathway">
    <text evidence="1">Carbohydrate metabolism.</text>
</comment>
<feature type="domain" description="DUF4922" evidence="2">
    <location>
        <begin position="142"/>
        <end position="215"/>
    </location>
</feature>
<dbReference type="InterPro" id="IPR046320">
    <property type="entry name" value="DUF4922"/>
</dbReference>
<evidence type="ECO:0000259" key="2">
    <source>
        <dbReference type="Pfam" id="PF16269"/>
    </source>
</evidence>
<evidence type="ECO:0000313" key="4">
    <source>
        <dbReference type="Proteomes" id="UP000054560"/>
    </source>
</evidence>
<dbReference type="GO" id="GO:0006012">
    <property type="term" value="P:galactose metabolic process"/>
    <property type="evidence" value="ECO:0007669"/>
    <property type="project" value="InterPro"/>
</dbReference>
<proteinExistence type="predicted"/>
<evidence type="ECO:0000313" key="3">
    <source>
        <dbReference type="EMBL" id="KNC86088.1"/>
    </source>
</evidence>
<dbReference type="Pfam" id="PF16269">
    <property type="entry name" value="DUF4922"/>
    <property type="match status" value="1"/>
</dbReference>
<dbReference type="Proteomes" id="UP000054560">
    <property type="component" value="Unassembled WGS sequence"/>
</dbReference>
<dbReference type="GeneID" id="25902251"/>
<dbReference type="OrthoDB" id="16003at2759"/>
<organism evidence="3 4">
    <name type="scientific">Sphaeroforma arctica JP610</name>
    <dbReference type="NCBI Taxonomy" id="667725"/>
    <lineage>
        <taxon>Eukaryota</taxon>
        <taxon>Ichthyosporea</taxon>
        <taxon>Ichthyophonida</taxon>
        <taxon>Sphaeroforma</taxon>
    </lineage>
</organism>
<sequence>MSKRAHRGSLADGLVLNQSLENRGIHLGPEYFDKAATQAEFQVLCDTVRKEYGTSCLWRYIYEWCLCSEYISEERLSYNIVYKPSTVNDFGVPLQVTINRSKPEIVAGQKSVSSLAPGAQCVICFENVASAGKPGLRAYEFVLNGRSFFVQYPPYPYCDGHAVVIEREHTAQIITRNTVDDLLDFATNFEHLCISSNTDKSGTGASILQHRHYQVSGMRLPLFSAVSAADAQPMQYGAASVSVLHYPVVAIRIEGTDTGTIAKAATRILDIWRSEEFCAAEGFEVDQQTMSFSALHEYGNFILIMVPRTTTAQTNPHNHCIKHEFVGILEMAGYAVLPARLHDELAKLEGVLENNSDPAQLPADLTSFAPFVDDCWTKIEDKDPHSRMEAALNAAFANIIRENSPYDSTDKTKTMRLVNKALEH</sequence>
<evidence type="ECO:0000256" key="1">
    <source>
        <dbReference type="ARBA" id="ARBA00005007"/>
    </source>
</evidence>